<proteinExistence type="predicted"/>
<feature type="transmembrane region" description="Helical" evidence="1">
    <location>
        <begin position="35"/>
        <end position="57"/>
    </location>
</feature>
<feature type="transmembrane region" description="Helical" evidence="1">
    <location>
        <begin position="265"/>
        <end position="289"/>
    </location>
</feature>
<protein>
    <submittedName>
        <fullName evidence="3">Uncharacterized protein LOC107481813</fullName>
    </submittedName>
</protein>
<dbReference type="PANTHER" id="PTHR36714">
    <property type="entry name" value="T23E23.1"/>
    <property type="match status" value="1"/>
</dbReference>
<dbReference type="PANTHER" id="PTHR36714:SF4">
    <property type="entry name" value="TRANSMEMBRANE PROTEIN"/>
    <property type="match status" value="1"/>
</dbReference>
<feature type="transmembrane region" description="Helical" evidence="1">
    <location>
        <begin position="200"/>
        <end position="219"/>
    </location>
</feature>
<dbReference type="GeneID" id="107481813"/>
<keyword evidence="2" id="KW-1185">Reference proteome</keyword>
<feature type="transmembrane region" description="Helical" evidence="1">
    <location>
        <begin position="295"/>
        <end position="317"/>
    </location>
</feature>
<dbReference type="OrthoDB" id="1095660at2759"/>
<evidence type="ECO:0000313" key="3">
    <source>
        <dbReference type="RefSeq" id="XP_015957619.1"/>
    </source>
</evidence>
<dbReference type="RefSeq" id="XP_015957619.1">
    <property type="nucleotide sequence ID" value="XM_016102133.3"/>
</dbReference>
<feature type="transmembrane region" description="Helical" evidence="1">
    <location>
        <begin position="174"/>
        <end position="193"/>
    </location>
</feature>
<dbReference type="KEGG" id="adu:107481813"/>
<keyword evidence="1" id="KW-0812">Transmembrane</keyword>
<organism evidence="2 3">
    <name type="scientific">Arachis duranensis</name>
    <name type="common">Wild peanut</name>
    <dbReference type="NCBI Taxonomy" id="130453"/>
    <lineage>
        <taxon>Eukaryota</taxon>
        <taxon>Viridiplantae</taxon>
        <taxon>Streptophyta</taxon>
        <taxon>Embryophyta</taxon>
        <taxon>Tracheophyta</taxon>
        <taxon>Spermatophyta</taxon>
        <taxon>Magnoliopsida</taxon>
        <taxon>eudicotyledons</taxon>
        <taxon>Gunneridae</taxon>
        <taxon>Pentapetalae</taxon>
        <taxon>rosids</taxon>
        <taxon>fabids</taxon>
        <taxon>Fabales</taxon>
        <taxon>Fabaceae</taxon>
        <taxon>Papilionoideae</taxon>
        <taxon>50 kb inversion clade</taxon>
        <taxon>dalbergioids sensu lato</taxon>
        <taxon>Dalbergieae</taxon>
        <taxon>Pterocarpus clade</taxon>
        <taxon>Arachis</taxon>
    </lineage>
</organism>
<evidence type="ECO:0000256" key="1">
    <source>
        <dbReference type="SAM" id="Phobius"/>
    </source>
</evidence>
<keyword evidence="1" id="KW-0472">Membrane</keyword>
<feature type="transmembrane region" description="Helical" evidence="1">
    <location>
        <begin position="123"/>
        <end position="144"/>
    </location>
</feature>
<evidence type="ECO:0000313" key="2">
    <source>
        <dbReference type="Proteomes" id="UP000515211"/>
    </source>
</evidence>
<name>A0A6P4CW89_ARADU</name>
<reference evidence="3" key="2">
    <citation type="submission" date="2025-08" db="UniProtKB">
        <authorList>
            <consortium name="RefSeq"/>
        </authorList>
    </citation>
    <scope>IDENTIFICATION</scope>
    <source>
        <tissue evidence="3">Whole plant</tissue>
    </source>
</reference>
<sequence>MESESKQVMKQRKKQLEVLDILKEALTILVKNTNFIIFAFLTSLPLLFLMIHFETLFQQILVDTPRIVKHILLQFNTKLYGGFIYEHVIILTDDDATIHLDQDYYTVTSFSSKDYLPNLIQLVFMYLVPLHVLELGSAALTVYVSSKLKSEEGRLSLKQMFLESFDASTMKGTFITSLYLLSMSSGILLAAAWTVSNSYILYMTFGCYIVFALICFAALTKLLMVYLEWSAIWNMSIVISVMDGIHGAGALRVSFFLSSGNQKRGLYLMLVFFALGVCFRVPCIFLGCYKGGSGIFVQVGLFFLVNTLKWVSCMIYFSDCKERKLEKKIIDDVEVGKDLQSGS</sequence>
<dbReference type="AlphaFoldDB" id="A0A6P4CW89"/>
<gene>
    <name evidence="3" type="primary">LOC107481813</name>
</gene>
<dbReference type="Proteomes" id="UP000515211">
    <property type="component" value="Chromosome 3"/>
</dbReference>
<keyword evidence="1" id="KW-1133">Transmembrane helix</keyword>
<accession>A0A6P4CW89</accession>
<reference evidence="2" key="1">
    <citation type="journal article" date="2016" name="Nat. Genet.">
        <title>The genome sequences of Arachis duranensis and Arachis ipaensis, the diploid ancestors of cultivated peanut.</title>
        <authorList>
            <person name="Bertioli D.J."/>
            <person name="Cannon S.B."/>
            <person name="Froenicke L."/>
            <person name="Huang G."/>
            <person name="Farmer A.D."/>
            <person name="Cannon E.K."/>
            <person name="Liu X."/>
            <person name="Gao D."/>
            <person name="Clevenger J."/>
            <person name="Dash S."/>
            <person name="Ren L."/>
            <person name="Moretzsohn M.C."/>
            <person name="Shirasawa K."/>
            <person name="Huang W."/>
            <person name="Vidigal B."/>
            <person name="Abernathy B."/>
            <person name="Chu Y."/>
            <person name="Niederhuth C.E."/>
            <person name="Umale P."/>
            <person name="Araujo A.C."/>
            <person name="Kozik A."/>
            <person name="Kim K.D."/>
            <person name="Burow M.D."/>
            <person name="Varshney R.K."/>
            <person name="Wang X."/>
            <person name="Zhang X."/>
            <person name="Barkley N."/>
            <person name="Guimaraes P.M."/>
            <person name="Isobe S."/>
            <person name="Guo B."/>
            <person name="Liao B."/>
            <person name="Stalker H.T."/>
            <person name="Schmitz R.J."/>
            <person name="Scheffler B.E."/>
            <person name="Leal-Bertioli S.C."/>
            <person name="Xun X."/>
            <person name="Jackson S.A."/>
            <person name="Michelmore R."/>
            <person name="Ozias-Akins P."/>
        </authorList>
    </citation>
    <scope>NUCLEOTIDE SEQUENCE [LARGE SCALE GENOMIC DNA]</scope>
    <source>
        <strain evidence="2">cv. V14167</strain>
    </source>
</reference>
<feature type="transmembrane region" description="Helical" evidence="1">
    <location>
        <begin position="231"/>
        <end position="253"/>
    </location>
</feature>